<protein>
    <submittedName>
        <fullName evidence="1">Uncharacterized protein</fullName>
    </submittedName>
</protein>
<evidence type="ECO:0000313" key="1">
    <source>
        <dbReference type="EMBL" id="OAZ05053.1"/>
    </source>
</evidence>
<name>A0A199XTH1_9FLAO</name>
<comment type="caution">
    <text evidence="1">The sequence shown here is derived from an EMBL/GenBank/DDBJ whole genome shotgun (WGS) entry which is preliminary data.</text>
</comment>
<reference evidence="1 2" key="1">
    <citation type="submission" date="2016-06" db="EMBL/GenBank/DDBJ databases">
        <title>Draft genome sequence of Flavobacterium succinicans strain DD5b.</title>
        <authorList>
            <person name="Poehlein A."/>
            <person name="Daniel R."/>
            <person name="Simeonova D.D."/>
        </authorList>
    </citation>
    <scope>NUCLEOTIDE SEQUENCE [LARGE SCALE GENOMIC DNA]</scope>
    <source>
        <strain evidence="1 2">DD5b</strain>
    </source>
</reference>
<gene>
    <name evidence="1" type="ORF">FLB_09040</name>
</gene>
<dbReference type="EMBL" id="JMTM01000017">
    <property type="protein sequence ID" value="OAZ05053.1"/>
    <property type="molecule type" value="Genomic_DNA"/>
</dbReference>
<dbReference type="Proteomes" id="UP000093807">
    <property type="component" value="Unassembled WGS sequence"/>
</dbReference>
<organism evidence="1 2">
    <name type="scientific">Flavobacterium succinicans</name>
    <dbReference type="NCBI Taxonomy" id="29536"/>
    <lineage>
        <taxon>Bacteria</taxon>
        <taxon>Pseudomonadati</taxon>
        <taxon>Bacteroidota</taxon>
        <taxon>Flavobacteriia</taxon>
        <taxon>Flavobacteriales</taxon>
        <taxon>Flavobacteriaceae</taxon>
        <taxon>Flavobacterium</taxon>
    </lineage>
</organism>
<keyword evidence="2" id="KW-1185">Reference proteome</keyword>
<proteinExistence type="predicted"/>
<dbReference type="PATRIC" id="fig|29536.5.peg.929"/>
<dbReference type="AlphaFoldDB" id="A0A199XTH1"/>
<evidence type="ECO:0000313" key="2">
    <source>
        <dbReference type="Proteomes" id="UP000093807"/>
    </source>
</evidence>
<sequence>MNNNQHTFIFTQQIKKVNLSETIEKLPLKKLSKIRHS</sequence>
<accession>A0A199XTH1</accession>